<dbReference type="OrthoDB" id="2735536at2759"/>
<evidence type="ECO:0000259" key="2">
    <source>
        <dbReference type="Pfam" id="PF01370"/>
    </source>
</evidence>
<dbReference type="InterPro" id="IPR050425">
    <property type="entry name" value="NAD(P)_dehydrat-like"/>
</dbReference>
<evidence type="ECO:0000256" key="1">
    <source>
        <dbReference type="ARBA" id="ARBA00023002"/>
    </source>
</evidence>
<dbReference type="PANTHER" id="PTHR10366">
    <property type="entry name" value="NAD DEPENDENT EPIMERASE/DEHYDRATASE"/>
    <property type="match status" value="1"/>
</dbReference>
<keyword evidence="1" id="KW-0560">Oxidoreductase</keyword>
<evidence type="ECO:0000313" key="3">
    <source>
        <dbReference type="EMBL" id="KAF8698002.1"/>
    </source>
</evidence>
<dbReference type="FunFam" id="3.40.50.720:FF:000219">
    <property type="entry name" value="Cinnamoyl-CoA reductase 1"/>
    <property type="match status" value="1"/>
</dbReference>
<dbReference type="InterPro" id="IPR036291">
    <property type="entry name" value="NAD(P)-bd_dom_sf"/>
</dbReference>
<gene>
    <name evidence="3" type="ORF">HU200_035507</name>
</gene>
<dbReference type="CDD" id="cd08958">
    <property type="entry name" value="FR_SDR_e"/>
    <property type="match status" value="1"/>
</dbReference>
<organism evidence="3 4">
    <name type="scientific">Digitaria exilis</name>
    <dbReference type="NCBI Taxonomy" id="1010633"/>
    <lineage>
        <taxon>Eukaryota</taxon>
        <taxon>Viridiplantae</taxon>
        <taxon>Streptophyta</taxon>
        <taxon>Embryophyta</taxon>
        <taxon>Tracheophyta</taxon>
        <taxon>Spermatophyta</taxon>
        <taxon>Magnoliopsida</taxon>
        <taxon>Liliopsida</taxon>
        <taxon>Poales</taxon>
        <taxon>Poaceae</taxon>
        <taxon>PACMAD clade</taxon>
        <taxon>Panicoideae</taxon>
        <taxon>Panicodae</taxon>
        <taxon>Paniceae</taxon>
        <taxon>Anthephorinae</taxon>
        <taxon>Digitaria</taxon>
    </lineage>
</organism>
<name>A0A835BIM3_9POAL</name>
<feature type="domain" description="NAD-dependent epimerase/dehydratase" evidence="2">
    <location>
        <begin position="119"/>
        <end position="362"/>
    </location>
</feature>
<dbReference type="SUPFAM" id="SSF51735">
    <property type="entry name" value="NAD(P)-binding Rossmann-fold domains"/>
    <property type="match status" value="1"/>
</dbReference>
<keyword evidence="4" id="KW-1185">Reference proteome</keyword>
<reference evidence="3" key="1">
    <citation type="submission" date="2020-07" db="EMBL/GenBank/DDBJ databases">
        <title>Genome sequence and genetic diversity analysis of an under-domesticated orphan crop, white fonio (Digitaria exilis).</title>
        <authorList>
            <person name="Bennetzen J.L."/>
            <person name="Chen S."/>
            <person name="Ma X."/>
            <person name="Wang X."/>
            <person name="Yssel A.E.J."/>
            <person name="Chaluvadi S.R."/>
            <person name="Johnson M."/>
            <person name="Gangashetty P."/>
            <person name="Hamidou F."/>
            <person name="Sanogo M.D."/>
            <person name="Zwaenepoel A."/>
            <person name="Wallace J."/>
            <person name="Van De Peer Y."/>
            <person name="Van Deynze A."/>
        </authorList>
    </citation>
    <scope>NUCLEOTIDE SEQUENCE</scope>
    <source>
        <tissue evidence="3">Leaves</tissue>
    </source>
</reference>
<dbReference type="Pfam" id="PF01370">
    <property type="entry name" value="Epimerase"/>
    <property type="match status" value="1"/>
</dbReference>
<dbReference type="PANTHER" id="PTHR10366:SF406">
    <property type="entry name" value="CINNAMOYL-COA REDUCTASE 1"/>
    <property type="match status" value="1"/>
</dbReference>
<sequence>MDHVPLYHISGVPGRVLGTDIAGSTYTGAAGRLEMPVVAAAAVCGDPIARTRDLGRPYHAGYTPLLVCYTTPRHATNSRQSLTNTVTGAARLAGGELEIDMTVVDGGGDAAAPGLGKTVCVTGAGGYIGSWIVKLLLERGYAVRGTVDDAKNAHLRALPGAAERLALCRADLLDFDAIRAAIAGCHGVFPHRLAGDRRSASSSYGGAHMHVQEQMVEPAVRGTRHVIDAAAESGTVRRVVLTSSIGAIAMDPNRAPDAVVDESCWSDLDFCKNTKNWYCYGKAVAEKAAWEAAAERGVDLVVVNPVLVQGPALQPVVNASLMHVLKYLNGSAKTYANAVQAYVHVRDTAEAHVRVFENPNAAGRYLCADAVLHREDVVRTLRKFFPECSDEVNPRKEPYKISNQRLRDLGLEFTPAAQALYETVICFQEKGILPVPAPSPSPQP</sequence>
<protein>
    <recommendedName>
        <fullName evidence="2">NAD-dependent epimerase/dehydratase domain-containing protein</fullName>
    </recommendedName>
</protein>
<evidence type="ECO:0000313" key="4">
    <source>
        <dbReference type="Proteomes" id="UP000636709"/>
    </source>
</evidence>
<accession>A0A835BIM3</accession>
<dbReference type="EMBL" id="JACEFO010001866">
    <property type="protein sequence ID" value="KAF8698002.1"/>
    <property type="molecule type" value="Genomic_DNA"/>
</dbReference>
<dbReference type="Proteomes" id="UP000636709">
    <property type="component" value="Unassembled WGS sequence"/>
</dbReference>
<proteinExistence type="predicted"/>
<dbReference type="Gene3D" id="3.40.50.720">
    <property type="entry name" value="NAD(P)-binding Rossmann-like Domain"/>
    <property type="match status" value="1"/>
</dbReference>
<dbReference type="InterPro" id="IPR001509">
    <property type="entry name" value="Epimerase_deHydtase"/>
</dbReference>
<dbReference type="GO" id="GO:0016616">
    <property type="term" value="F:oxidoreductase activity, acting on the CH-OH group of donors, NAD or NADP as acceptor"/>
    <property type="evidence" value="ECO:0007669"/>
    <property type="project" value="TreeGrafter"/>
</dbReference>
<dbReference type="AlphaFoldDB" id="A0A835BIM3"/>
<comment type="caution">
    <text evidence="3">The sequence shown here is derived from an EMBL/GenBank/DDBJ whole genome shotgun (WGS) entry which is preliminary data.</text>
</comment>